<dbReference type="RefSeq" id="WP_122166049.1">
    <property type="nucleotide sequence ID" value="NZ_JAMOIB010000015.1"/>
</dbReference>
<evidence type="ECO:0000256" key="6">
    <source>
        <dbReference type="ARBA" id="ARBA00022777"/>
    </source>
</evidence>
<dbReference type="PANTHER" id="PTHR43442">
    <property type="entry name" value="GLUCONOKINASE-RELATED"/>
    <property type="match status" value="1"/>
</dbReference>
<keyword evidence="6 10" id="KW-0418">Kinase</keyword>
<dbReference type="EMBL" id="RFFM01000002">
    <property type="protein sequence ID" value="RMH90545.1"/>
    <property type="molecule type" value="Genomic_DNA"/>
</dbReference>
<dbReference type="CDD" id="cd02021">
    <property type="entry name" value="GntK"/>
    <property type="match status" value="1"/>
</dbReference>
<keyword evidence="8" id="KW-0311">Gluconate utilization</keyword>
<name>A0A3M2HQB2_9GAMM</name>
<dbReference type="PANTHER" id="PTHR43442:SF3">
    <property type="entry name" value="GLUCONOKINASE-RELATED"/>
    <property type="match status" value="1"/>
</dbReference>
<comment type="pathway">
    <text evidence="1">Carbohydrate acid metabolism.</text>
</comment>
<gene>
    <name evidence="11" type="ORF">EA797_13770</name>
</gene>
<keyword evidence="7 10" id="KW-0067">ATP-binding</keyword>
<evidence type="ECO:0000256" key="1">
    <source>
        <dbReference type="ARBA" id="ARBA00004761"/>
    </source>
</evidence>
<keyword evidence="5 10" id="KW-0547">Nucleotide-binding</keyword>
<evidence type="ECO:0000256" key="10">
    <source>
        <dbReference type="RuleBase" id="RU363066"/>
    </source>
</evidence>
<protein>
    <recommendedName>
        <fullName evidence="3 10">Gluconokinase</fullName>
        <ecNumber evidence="3 10">2.7.1.12</ecNumber>
    </recommendedName>
</protein>
<dbReference type="OrthoDB" id="9795716at2"/>
<dbReference type="PRINTS" id="PR01100">
    <property type="entry name" value="SHIKIMTKNASE"/>
</dbReference>
<dbReference type="InterPro" id="IPR031322">
    <property type="entry name" value="Shikimate/glucono_kinase"/>
</dbReference>
<reference evidence="11 12" key="1">
    <citation type="submission" date="2018-10" db="EMBL/GenBank/DDBJ databases">
        <title>Pseudomonas zhaodongensis NEAU-ST5-21(T) genome.</title>
        <authorList>
            <person name="Peng J."/>
            <person name="Liu Z.-P."/>
        </authorList>
    </citation>
    <scope>NUCLEOTIDE SEQUENCE [LARGE SCALE GENOMIC DNA]</scope>
    <source>
        <strain evidence="11 12">NEAU-ST5-21</strain>
    </source>
</reference>
<evidence type="ECO:0000313" key="12">
    <source>
        <dbReference type="Proteomes" id="UP000269774"/>
    </source>
</evidence>
<dbReference type="Pfam" id="PF01202">
    <property type="entry name" value="SKI"/>
    <property type="match status" value="1"/>
</dbReference>
<evidence type="ECO:0000313" key="11">
    <source>
        <dbReference type="EMBL" id="RMH90545.1"/>
    </source>
</evidence>
<dbReference type="InterPro" id="IPR006001">
    <property type="entry name" value="Therm_gnt_kin"/>
</dbReference>
<dbReference type="InterPro" id="IPR027417">
    <property type="entry name" value="P-loop_NTPase"/>
</dbReference>
<dbReference type="GO" id="GO:0005524">
    <property type="term" value="F:ATP binding"/>
    <property type="evidence" value="ECO:0007669"/>
    <property type="project" value="UniProtKB-KW"/>
</dbReference>
<accession>A0A3M2HQB2</accession>
<evidence type="ECO:0000256" key="4">
    <source>
        <dbReference type="ARBA" id="ARBA00022679"/>
    </source>
</evidence>
<dbReference type="FunFam" id="3.40.50.300:FF:000522">
    <property type="entry name" value="Gluconokinase"/>
    <property type="match status" value="1"/>
</dbReference>
<dbReference type="GO" id="GO:0019521">
    <property type="term" value="P:D-gluconate metabolic process"/>
    <property type="evidence" value="ECO:0007669"/>
    <property type="project" value="UniProtKB-KW"/>
</dbReference>
<dbReference type="NCBIfam" id="TIGR01313">
    <property type="entry name" value="therm_gnt_kin"/>
    <property type="match status" value="1"/>
</dbReference>
<dbReference type="Gene3D" id="3.40.50.300">
    <property type="entry name" value="P-loop containing nucleotide triphosphate hydrolases"/>
    <property type="match status" value="1"/>
</dbReference>
<organism evidence="11 12">
    <name type="scientific">Stutzerimonas zhaodongensis</name>
    <dbReference type="NCBI Taxonomy" id="1176257"/>
    <lineage>
        <taxon>Bacteria</taxon>
        <taxon>Pseudomonadati</taxon>
        <taxon>Pseudomonadota</taxon>
        <taxon>Gammaproteobacteria</taxon>
        <taxon>Pseudomonadales</taxon>
        <taxon>Pseudomonadaceae</taxon>
        <taxon>Stutzerimonas</taxon>
    </lineage>
</organism>
<keyword evidence="12" id="KW-1185">Reference proteome</keyword>
<comment type="similarity">
    <text evidence="2 10">Belongs to the gluconokinase GntK/GntV family.</text>
</comment>
<dbReference type="GO" id="GO:0046316">
    <property type="term" value="F:gluconokinase activity"/>
    <property type="evidence" value="ECO:0007669"/>
    <property type="project" value="UniProtKB-EC"/>
</dbReference>
<dbReference type="EC" id="2.7.1.12" evidence="3 10"/>
<dbReference type="AlphaFoldDB" id="A0A3M2HQB2"/>
<evidence type="ECO:0000256" key="9">
    <source>
        <dbReference type="ARBA" id="ARBA00048090"/>
    </source>
</evidence>
<evidence type="ECO:0000256" key="3">
    <source>
        <dbReference type="ARBA" id="ARBA00012054"/>
    </source>
</evidence>
<evidence type="ECO:0000256" key="5">
    <source>
        <dbReference type="ARBA" id="ARBA00022741"/>
    </source>
</evidence>
<proteinExistence type="inferred from homology"/>
<evidence type="ECO:0000256" key="7">
    <source>
        <dbReference type="ARBA" id="ARBA00022840"/>
    </source>
</evidence>
<sequence length="168" mass="18679">MIVIIMGVAGSGKTTIGEMLADRLGCGFSDADEFHSEGNRQKMASGVALQDEDRRPWLEAMRAAIVAQREQGNDWVFACSALKRSYRELLSDGDDEVVWVYLDGSEELLMTRLATRAGHFFDPSLLRSQMQTLEIPADDEALRVDITPAPEQIVETLVQRLSRMDTTG</sequence>
<keyword evidence="4 10" id="KW-0808">Transferase</keyword>
<evidence type="ECO:0000256" key="2">
    <source>
        <dbReference type="ARBA" id="ARBA00008420"/>
    </source>
</evidence>
<dbReference type="GO" id="GO:0005737">
    <property type="term" value="C:cytoplasm"/>
    <property type="evidence" value="ECO:0007669"/>
    <property type="project" value="TreeGrafter"/>
</dbReference>
<evidence type="ECO:0000256" key="8">
    <source>
        <dbReference type="ARBA" id="ARBA00023064"/>
    </source>
</evidence>
<comment type="caution">
    <text evidence="11">The sequence shown here is derived from an EMBL/GenBank/DDBJ whole genome shotgun (WGS) entry which is preliminary data.</text>
</comment>
<comment type="catalytic activity">
    <reaction evidence="9 10">
        <text>D-gluconate + ATP = 6-phospho-D-gluconate + ADP + H(+)</text>
        <dbReference type="Rhea" id="RHEA:19433"/>
        <dbReference type="ChEBI" id="CHEBI:15378"/>
        <dbReference type="ChEBI" id="CHEBI:18391"/>
        <dbReference type="ChEBI" id="CHEBI:30616"/>
        <dbReference type="ChEBI" id="CHEBI:58759"/>
        <dbReference type="ChEBI" id="CHEBI:456216"/>
        <dbReference type="EC" id="2.7.1.12"/>
    </reaction>
</comment>
<dbReference type="Proteomes" id="UP000269774">
    <property type="component" value="Unassembled WGS sequence"/>
</dbReference>
<dbReference type="SUPFAM" id="SSF52540">
    <property type="entry name" value="P-loop containing nucleoside triphosphate hydrolases"/>
    <property type="match status" value="1"/>
</dbReference>